<evidence type="ECO:0000313" key="2">
    <source>
        <dbReference type="Proteomes" id="UP001175227"/>
    </source>
</evidence>
<evidence type="ECO:0000313" key="1">
    <source>
        <dbReference type="EMBL" id="KAK0471937.1"/>
    </source>
</evidence>
<organism evidence="1 2">
    <name type="scientific">Armillaria novae-zelandiae</name>
    <dbReference type="NCBI Taxonomy" id="153914"/>
    <lineage>
        <taxon>Eukaryota</taxon>
        <taxon>Fungi</taxon>
        <taxon>Dikarya</taxon>
        <taxon>Basidiomycota</taxon>
        <taxon>Agaricomycotina</taxon>
        <taxon>Agaricomycetes</taxon>
        <taxon>Agaricomycetidae</taxon>
        <taxon>Agaricales</taxon>
        <taxon>Marasmiineae</taxon>
        <taxon>Physalacriaceae</taxon>
        <taxon>Armillaria</taxon>
    </lineage>
</organism>
<name>A0AA39NU65_9AGAR</name>
<proteinExistence type="predicted"/>
<comment type="caution">
    <text evidence="1">The sequence shown here is derived from an EMBL/GenBank/DDBJ whole genome shotgun (WGS) entry which is preliminary data.</text>
</comment>
<dbReference type="AlphaFoldDB" id="A0AA39NU65"/>
<accession>A0AA39NU65</accession>
<reference evidence="1" key="1">
    <citation type="submission" date="2023-06" db="EMBL/GenBank/DDBJ databases">
        <authorList>
            <consortium name="Lawrence Berkeley National Laboratory"/>
            <person name="Ahrendt S."/>
            <person name="Sahu N."/>
            <person name="Indic B."/>
            <person name="Wong-Bajracharya J."/>
            <person name="Merenyi Z."/>
            <person name="Ke H.-M."/>
            <person name="Monk M."/>
            <person name="Kocsube S."/>
            <person name="Drula E."/>
            <person name="Lipzen A."/>
            <person name="Balint B."/>
            <person name="Henrissat B."/>
            <person name="Andreopoulos B."/>
            <person name="Martin F.M."/>
            <person name="Harder C.B."/>
            <person name="Rigling D."/>
            <person name="Ford K.L."/>
            <person name="Foster G.D."/>
            <person name="Pangilinan J."/>
            <person name="Papanicolaou A."/>
            <person name="Barry K."/>
            <person name="LaButti K."/>
            <person name="Viragh M."/>
            <person name="Koriabine M."/>
            <person name="Yan M."/>
            <person name="Riley R."/>
            <person name="Champramary S."/>
            <person name="Plett K.L."/>
            <person name="Tsai I.J."/>
            <person name="Slot J."/>
            <person name="Sipos G."/>
            <person name="Plett J."/>
            <person name="Nagy L.G."/>
            <person name="Grigoriev I.V."/>
        </authorList>
    </citation>
    <scope>NUCLEOTIDE SEQUENCE</scope>
    <source>
        <strain evidence="1">ICMP 16352</strain>
    </source>
</reference>
<dbReference type="EMBL" id="JAUEPR010000045">
    <property type="protein sequence ID" value="KAK0471937.1"/>
    <property type="molecule type" value="Genomic_DNA"/>
</dbReference>
<sequence length="171" mass="18255">MTSLLEPDPSIHHTLPPHVNIHPIPVVESPSPAAMSSTLAQTEMTISFSHALNGLLTSSSISYSIPHLYGLNWSVNKGALCNITGAGMQAADVIVGHGLHPVSLSLCPIFSNCPCYLLSAQTPSLQLSVQFIVQVDNSIQSTHDVDNWAGVSNCHPSTRKIQLCLSACKFE</sequence>
<keyword evidence="2" id="KW-1185">Reference proteome</keyword>
<gene>
    <name evidence="1" type="ORF">IW261DRAFT_1510307</name>
</gene>
<protein>
    <submittedName>
        <fullName evidence="1">Uncharacterized protein</fullName>
    </submittedName>
</protein>
<dbReference type="Proteomes" id="UP001175227">
    <property type="component" value="Unassembled WGS sequence"/>
</dbReference>